<dbReference type="KEGG" id="pla:Plav_1497"/>
<dbReference type="EMBL" id="CP000774">
    <property type="protein sequence ID" value="ABS63116.1"/>
    <property type="molecule type" value="Genomic_DNA"/>
</dbReference>
<reference evidence="2 3" key="1">
    <citation type="journal article" date="2011" name="Stand. Genomic Sci.">
        <title>Complete genome sequence of Parvibaculum lavamentivorans type strain (DS-1(T)).</title>
        <authorList>
            <person name="Schleheck D."/>
            <person name="Weiss M."/>
            <person name="Pitluck S."/>
            <person name="Bruce D."/>
            <person name="Land M.L."/>
            <person name="Han S."/>
            <person name="Saunders E."/>
            <person name="Tapia R."/>
            <person name="Detter C."/>
            <person name="Brettin T."/>
            <person name="Han J."/>
            <person name="Woyke T."/>
            <person name="Goodwin L."/>
            <person name="Pennacchio L."/>
            <person name="Nolan M."/>
            <person name="Cook A.M."/>
            <person name="Kjelleberg S."/>
            <person name="Thomas T."/>
        </authorList>
    </citation>
    <scope>NUCLEOTIDE SEQUENCE [LARGE SCALE GENOMIC DNA]</scope>
    <source>
        <strain evidence="3">DS-1 / DSM 13023 / NCIMB 13966</strain>
    </source>
</reference>
<dbReference type="OrthoDB" id="9799983at2"/>
<evidence type="ECO:0000313" key="3">
    <source>
        <dbReference type="Proteomes" id="UP000006377"/>
    </source>
</evidence>
<organism evidence="2 3">
    <name type="scientific">Parvibaculum lavamentivorans (strain DS-1 / DSM 13023 / NCIMB 13966)</name>
    <dbReference type="NCBI Taxonomy" id="402881"/>
    <lineage>
        <taxon>Bacteria</taxon>
        <taxon>Pseudomonadati</taxon>
        <taxon>Pseudomonadota</taxon>
        <taxon>Alphaproteobacteria</taxon>
        <taxon>Hyphomicrobiales</taxon>
        <taxon>Parvibaculaceae</taxon>
        <taxon>Parvibaculum</taxon>
    </lineage>
</organism>
<proteinExistence type="predicted"/>
<protein>
    <submittedName>
        <fullName evidence="2">Tryptophan halogenase</fullName>
    </submittedName>
</protein>
<evidence type="ECO:0000259" key="1">
    <source>
        <dbReference type="Pfam" id="PF01494"/>
    </source>
</evidence>
<dbReference type="InterPro" id="IPR050816">
    <property type="entry name" value="Flavin-dep_Halogenase_NPB"/>
</dbReference>
<sequence length="406" mass="44360">MNPDVVIIGAGPAGSVAAAMLAGAGFSVEVLERAHFPRFSIGESLLPQAMEWLAEADLLRDVVEAGFQHKNGAMFRHGDREESFDFRMKSSDGWGTTYQVRRDKFDDLLAKGAVRKGAKVSFGQTVIAMRPDPVAPSLTVRDEEGNEREITARFVLDASGFGRVLARLLDLESPAGFPDRMSIFTHVEDNIPPQAYDRNKILITVNPRNSEIWYWMIPLADGLCSMGVVGKPEHLAPYGSTREEQLASLVAESGLMGELLVNARRVRDVGEISGYAARVSSLTGPGYALLGNAGEFLDPVFSSGVTIALKSASLATHALVRQLKGETPDWDKEFAQPLARGVETFRAYVSGWYDGSLQKIIFSQPADANQIKKMITSVLAGYAWDEANPFVREPGKYLKMVEELCG</sequence>
<dbReference type="HOGENOM" id="CLU_024648_4_1_5"/>
<dbReference type="PRINTS" id="PR00420">
    <property type="entry name" value="RNGMNOXGNASE"/>
</dbReference>
<dbReference type="STRING" id="402881.Plav_1497"/>
<dbReference type="eggNOG" id="COG0644">
    <property type="taxonomic scope" value="Bacteria"/>
</dbReference>
<dbReference type="PANTHER" id="PTHR43747:SF1">
    <property type="entry name" value="SLR1998 PROTEIN"/>
    <property type="match status" value="1"/>
</dbReference>
<dbReference type="InterPro" id="IPR002938">
    <property type="entry name" value="FAD-bd"/>
</dbReference>
<gene>
    <name evidence="2" type="ordered locus">Plav_1497</name>
</gene>
<accession>A7HT83</accession>
<dbReference type="PANTHER" id="PTHR43747">
    <property type="entry name" value="FAD-BINDING PROTEIN"/>
    <property type="match status" value="1"/>
</dbReference>
<dbReference type="AlphaFoldDB" id="A7HT83"/>
<dbReference type="SUPFAM" id="SSF51905">
    <property type="entry name" value="FAD/NAD(P)-binding domain"/>
    <property type="match status" value="1"/>
</dbReference>
<evidence type="ECO:0000313" key="2">
    <source>
        <dbReference type="EMBL" id="ABS63116.1"/>
    </source>
</evidence>
<dbReference type="Proteomes" id="UP000006377">
    <property type="component" value="Chromosome"/>
</dbReference>
<dbReference type="Gene3D" id="3.50.50.60">
    <property type="entry name" value="FAD/NAD(P)-binding domain"/>
    <property type="match status" value="1"/>
</dbReference>
<dbReference type="InterPro" id="IPR036188">
    <property type="entry name" value="FAD/NAD-bd_sf"/>
</dbReference>
<dbReference type="Pfam" id="PF01494">
    <property type="entry name" value="FAD_binding_3"/>
    <property type="match status" value="1"/>
</dbReference>
<dbReference type="RefSeq" id="WP_012110400.1">
    <property type="nucleotide sequence ID" value="NC_009719.1"/>
</dbReference>
<name>A7HT83_PARL1</name>
<feature type="domain" description="FAD-binding" evidence="1">
    <location>
        <begin position="4"/>
        <end position="177"/>
    </location>
</feature>
<dbReference type="GO" id="GO:0071949">
    <property type="term" value="F:FAD binding"/>
    <property type="evidence" value="ECO:0007669"/>
    <property type="project" value="InterPro"/>
</dbReference>
<keyword evidence="3" id="KW-1185">Reference proteome</keyword>